<dbReference type="PANTHER" id="PTHR43401">
    <property type="entry name" value="L-THREONINE 3-DEHYDROGENASE"/>
    <property type="match status" value="1"/>
</dbReference>
<evidence type="ECO:0000313" key="5">
    <source>
        <dbReference type="Proteomes" id="UP000218267"/>
    </source>
</evidence>
<evidence type="ECO:0000256" key="1">
    <source>
        <dbReference type="ARBA" id="ARBA00023002"/>
    </source>
</evidence>
<reference evidence="5" key="2">
    <citation type="journal article" date="2020" name="Antonie Van Leeuwenhoek">
        <title>Labilibaculum antarcticum sp. nov., a novel facultative anaerobic, psychrotorelant bacterium isolated from marine sediment of Antarctica.</title>
        <authorList>
            <person name="Watanabe M."/>
            <person name="Kojima H."/>
            <person name="Fukui M."/>
        </authorList>
    </citation>
    <scope>NUCLEOTIDE SEQUENCE [LARGE SCALE GENOMIC DNA]</scope>
    <source>
        <strain evidence="5">SPP2</strain>
    </source>
</reference>
<dbReference type="PANTHER" id="PTHR43401:SF3">
    <property type="entry name" value="L-GALACTONATE-5-DEHYDROGENASE"/>
    <property type="match status" value="1"/>
</dbReference>
<evidence type="ECO:0000313" key="4">
    <source>
        <dbReference type="EMBL" id="BAX78489.1"/>
    </source>
</evidence>
<keyword evidence="1" id="KW-0560">Oxidoreductase</keyword>
<dbReference type="AlphaFoldDB" id="A0A1Y1CDR3"/>
<dbReference type="Pfam" id="PF00107">
    <property type="entry name" value="ADH_zinc_N"/>
    <property type="match status" value="1"/>
</dbReference>
<dbReference type="SUPFAM" id="SSF51735">
    <property type="entry name" value="NAD(P)-binding Rossmann-fold domains"/>
    <property type="match status" value="1"/>
</dbReference>
<sequence length="338" mass="36898">MKQIVCNEPGQFEMKEVSQPERKEGNALLKIKRIGVCGTDLHAFEGTQPFFSYPRVLGHELAGDIVDIASNDQGFKKGEAVTFIPYFPCGDCVACRAGKPNCCTTIEVAGVHIDGGMGEYMNVPEYALIHGQGMSYDELAMVEPMAVGAHSVRITEIKKDEFVLVTGAGPIGLGAMAFAKIAGAKVIALDVQDNRLEFAKEHFGVDFTVNALNNPFEAIKEITGGDMVTAIIDATGNKRAIEGNLNFLAHSGRITLVGLQLDTFSFSHPEFHKRETTLRSSRNATREDFDHVVDSMKSGKVNVNSLITHRAKFENMIEDFKTWLDPKTGVVKAVVSLD</sequence>
<dbReference type="SUPFAM" id="SSF50129">
    <property type="entry name" value="GroES-like"/>
    <property type="match status" value="1"/>
</dbReference>
<dbReference type="EMBL" id="AP018042">
    <property type="protein sequence ID" value="BAX78489.1"/>
    <property type="molecule type" value="Genomic_DNA"/>
</dbReference>
<organism evidence="4 5">
    <name type="scientific">Labilibaculum antarcticum</name>
    <dbReference type="NCBI Taxonomy" id="1717717"/>
    <lineage>
        <taxon>Bacteria</taxon>
        <taxon>Pseudomonadati</taxon>
        <taxon>Bacteroidota</taxon>
        <taxon>Bacteroidia</taxon>
        <taxon>Marinilabiliales</taxon>
        <taxon>Marinifilaceae</taxon>
        <taxon>Labilibaculum</taxon>
    </lineage>
</organism>
<feature type="domain" description="Alcohol dehydrogenase-like C-terminal" evidence="2">
    <location>
        <begin position="170"/>
        <end position="297"/>
    </location>
</feature>
<dbReference type="Gene3D" id="3.40.50.720">
    <property type="entry name" value="NAD(P)-binding Rossmann-like Domain"/>
    <property type="match status" value="1"/>
</dbReference>
<keyword evidence="5" id="KW-1185">Reference proteome</keyword>
<dbReference type="GO" id="GO:0016491">
    <property type="term" value="F:oxidoreductase activity"/>
    <property type="evidence" value="ECO:0007669"/>
    <property type="project" value="UniProtKB-KW"/>
</dbReference>
<proteinExistence type="predicted"/>
<dbReference type="Gene3D" id="3.90.180.10">
    <property type="entry name" value="Medium-chain alcohol dehydrogenases, catalytic domain"/>
    <property type="match status" value="1"/>
</dbReference>
<gene>
    <name evidence="4" type="ORF">ALGA_0094</name>
</gene>
<evidence type="ECO:0000259" key="2">
    <source>
        <dbReference type="Pfam" id="PF00107"/>
    </source>
</evidence>
<dbReference type="OrthoDB" id="9787435at2"/>
<dbReference type="KEGG" id="mbas:ALGA_0094"/>
<feature type="domain" description="Alcohol dehydrogenase-like N-terminal" evidence="3">
    <location>
        <begin position="24"/>
        <end position="129"/>
    </location>
</feature>
<name>A0A1Y1CDR3_9BACT</name>
<accession>A0A1Y1CDR3</accession>
<protein>
    <submittedName>
        <fullName evidence="4">Alcohol dehydrogenase</fullName>
    </submittedName>
</protein>
<dbReference type="Pfam" id="PF08240">
    <property type="entry name" value="ADH_N"/>
    <property type="match status" value="1"/>
</dbReference>
<dbReference type="InterPro" id="IPR013149">
    <property type="entry name" value="ADH-like_C"/>
</dbReference>
<reference evidence="4 5" key="1">
    <citation type="journal article" date="2018" name="Mar. Genomics">
        <title>Complete genome sequence of Marinifilaceae bacterium strain SPP2, isolated from the Antarctic marine sediment.</title>
        <authorList>
            <person name="Watanabe M."/>
            <person name="Kojima H."/>
            <person name="Fukui M."/>
        </authorList>
    </citation>
    <scope>NUCLEOTIDE SEQUENCE [LARGE SCALE GENOMIC DNA]</scope>
    <source>
        <strain evidence="4 5">SPP2</strain>
    </source>
</reference>
<dbReference type="Proteomes" id="UP000218267">
    <property type="component" value="Chromosome"/>
</dbReference>
<dbReference type="InterPro" id="IPR036291">
    <property type="entry name" value="NAD(P)-bd_dom_sf"/>
</dbReference>
<evidence type="ECO:0000259" key="3">
    <source>
        <dbReference type="Pfam" id="PF08240"/>
    </source>
</evidence>
<dbReference type="InterPro" id="IPR011032">
    <property type="entry name" value="GroES-like_sf"/>
</dbReference>
<dbReference type="InterPro" id="IPR050129">
    <property type="entry name" value="Zn_alcohol_dh"/>
</dbReference>
<dbReference type="InterPro" id="IPR013154">
    <property type="entry name" value="ADH-like_N"/>
</dbReference>
<dbReference type="RefSeq" id="WP_096427426.1">
    <property type="nucleotide sequence ID" value="NZ_AP018042.1"/>
</dbReference>
<dbReference type="CDD" id="cd08261">
    <property type="entry name" value="Zn_ADH7"/>
    <property type="match status" value="1"/>
</dbReference>